<keyword evidence="5 9" id="KW-0418">Kinase</keyword>
<comment type="catalytic activity">
    <reaction evidence="7">
        <text>L-aspartate + ATP = 4-phospho-L-aspartate + ADP</text>
        <dbReference type="Rhea" id="RHEA:23776"/>
        <dbReference type="ChEBI" id="CHEBI:29991"/>
        <dbReference type="ChEBI" id="CHEBI:30616"/>
        <dbReference type="ChEBI" id="CHEBI:57535"/>
        <dbReference type="ChEBI" id="CHEBI:456216"/>
        <dbReference type="EC" id="2.7.2.4"/>
    </reaction>
</comment>
<evidence type="ECO:0000313" key="9">
    <source>
        <dbReference type="EMBL" id="SDP33024.1"/>
    </source>
</evidence>
<dbReference type="Gene3D" id="3.30.2130.10">
    <property type="entry name" value="VC0802-like"/>
    <property type="match status" value="1"/>
</dbReference>
<evidence type="ECO:0000256" key="3">
    <source>
        <dbReference type="ARBA" id="ARBA00022679"/>
    </source>
</evidence>
<dbReference type="GO" id="GO:0004072">
    <property type="term" value="F:aspartate kinase activity"/>
    <property type="evidence" value="ECO:0007669"/>
    <property type="project" value="UniProtKB-EC"/>
</dbReference>
<dbReference type="PANTHER" id="PTHR21499:SF3">
    <property type="entry name" value="ASPARTOKINASE"/>
    <property type="match status" value="1"/>
</dbReference>
<dbReference type="Proteomes" id="UP000199073">
    <property type="component" value="Unassembled WGS sequence"/>
</dbReference>
<dbReference type="EMBL" id="FNJI01000016">
    <property type="protein sequence ID" value="SDP33024.1"/>
    <property type="molecule type" value="Genomic_DNA"/>
</dbReference>
<organism evidence="9 10">
    <name type="scientific">Desulforhopalus singaporensis</name>
    <dbReference type="NCBI Taxonomy" id="91360"/>
    <lineage>
        <taxon>Bacteria</taxon>
        <taxon>Pseudomonadati</taxon>
        <taxon>Thermodesulfobacteriota</taxon>
        <taxon>Desulfobulbia</taxon>
        <taxon>Desulfobulbales</taxon>
        <taxon>Desulfocapsaceae</taxon>
        <taxon>Desulforhopalus</taxon>
    </lineage>
</organism>
<dbReference type="PANTHER" id="PTHR21499">
    <property type="entry name" value="ASPARTATE KINASE"/>
    <property type="match status" value="1"/>
</dbReference>
<keyword evidence="3" id="KW-0808">Transferase</keyword>
<dbReference type="Pfam" id="PF22468">
    <property type="entry name" value="ACT_9"/>
    <property type="match status" value="1"/>
</dbReference>
<dbReference type="GO" id="GO:0005829">
    <property type="term" value="C:cytosol"/>
    <property type="evidence" value="ECO:0007669"/>
    <property type="project" value="TreeGrafter"/>
</dbReference>
<sequence length="492" mass="54438">MLCPQSNNESSAPSPAVWSESGETIMSNNKLRVEKIGGTTMSRFGEVLQNVILKDKNDIYNRIYVVSAYAGITNELLEHKKTGQPGIYQTFVQNKAYEPAMLNLQHKLCKLNHSFQDIGLDIDKADEFICDRIAFSVNILKSMDNVLGSGYVNKTEVLLAARELLASIGEMHSAFNSANILQNLGYNATFVDLSGWQDRKERTIDERIKYTFENLDPAKTICVATGYTKGTEGIMREFDRGYSEVTFSKIAVQLKAAEAVIHKEYHLCSGDPLIMGEENVHPVCNTNFDVADQLADVGMEAIHPKASKPLEIAGIAIRVMNAFDPSHSGTLMTKDYICPISKTEVITGSQNVTCVEIHDTKMVGEVGFDLRIMKVLEKHRVSYINKATNANTIDIVIYDKDCSDSLLGDLRQQFERVTAQEVAIVCAIGSNIAKPGILAKATKALADANINILTVSQTSRQTNMQFTVHRDHFVLAQRALHEALCSNDPESC</sequence>
<reference evidence="9 10" key="1">
    <citation type="submission" date="2016-10" db="EMBL/GenBank/DDBJ databases">
        <authorList>
            <person name="de Groot N.N."/>
        </authorList>
    </citation>
    <scope>NUCLEOTIDE SEQUENCE [LARGE SCALE GENOMIC DNA]</scope>
    <source>
        <strain evidence="9 10">DSM 12130</strain>
    </source>
</reference>
<comment type="similarity">
    <text evidence="1">Belongs to the aspartokinase family.</text>
</comment>
<evidence type="ECO:0000313" key="10">
    <source>
        <dbReference type="Proteomes" id="UP000199073"/>
    </source>
</evidence>
<dbReference type="InterPro" id="IPR045865">
    <property type="entry name" value="ACT-like_dom_sf"/>
</dbReference>
<proteinExistence type="inferred from homology"/>
<evidence type="ECO:0000256" key="4">
    <source>
        <dbReference type="ARBA" id="ARBA00022741"/>
    </source>
</evidence>
<dbReference type="GO" id="GO:0009089">
    <property type="term" value="P:lysine biosynthetic process via diaminopimelate"/>
    <property type="evidence" value="ECO:0007669"/>
    <property type="project" value="TreeGrafter"/>
</dbReference>
<dbReference type="InterPro" id="IPR054352">
    <property type="entry name" value="ACT_Aspartokinase"/>
</dbReference>
<dbReference type="GO" id="GO:0009090">
    <property type="term" value="P:homoserine biosynthetic process"/>
    <property type="evidence" value="ECO:0007669"/>
    <property type="project" value="TreeGrafter"/>
</dbReference>
<keyword evidence="10" id="KW-1185">Reference proteome</keyword>
<keyword evidence="4" id="KW-0547">Nucleotide-binding</keyword>
<evidence type="ECO:0000256" key="7">
    <source>
        <dbReference type="ARBA" id="ARBA00047872"/>
    </source>
</evidence>
<gene>
    <name evidence="9" type="ORF">SAMN05660330_02428</name>
</gene>
<dbReference type="NCBIfam" id="NF006614">
    <property type="entry name" value="PRK09181.1"/>
    <property type="match status" value="1"/>
</dbReference>
<dbReference type="InterPro" id="IPR002912">
    <property type="entry name" value="ACT_dom"/>
</dbReference>
<dbReference type="AlphaFoldDB" id="A0A1H0RU44"/>
<dbReference type="InterPro" id="IPR001048">
    <property type="entry name" value="Asp/Glu/Uridylate_kinase"/>
</dbReference>
<protein>
    <recommendedName>
        <fullName evidence="2">aspartate kinase</fullName>
        <ecNumber evidence="2">2.7.2.4</ecNumber>
    </recommendedName>
</protein>
<accession>A0A1H0RU44</accession>
<dbReference type="Pfam" id="PF00696">
    <property type="entry name" value="AA_kinase"/>
    <property type="match status" value="1"/>
</dbReference>
<dbReference type="SUPFAM" id="SSF53633">
    <property type="entry name" value="Carbamate kinase-like"/>
    <property type="match status" value="1"/>
</dbReference>
<keyword evidence="6" id="KW-0067">ATP-binding</keyword>
<evidence type="ECO:0000256" key="2">
    <source>
        <dbReference type="ARBA" id="ARBA00013059"/>
    </source>
</evidence>
<evidence type="ECO:0000256" key="1">
    <source>
        <dbReference type="ARBA" id="ARBA00010122"/>
    </source>
</evidence>
<dbReference type="GO" id="GO:0005524">
    <property type="term" value="F:ATP binding"/>
    <property type="evidence" value="ECO:0007669"/>
    <property type="project" value="UniProtKB-KW"/>
</dbReference>
<dbReference type="EC" id="2.7.2.4" evidence="2"/>
<evidence type="ECO:0000256" key="5">
    <source>
        <dbReference type="ARBA" id="ARBA00022777"/>
    </source>
</evidence>
<name>A0A1H0RU44_9BACT</name>
<evidence type="ECO:0000256" key="6">
    <source>
        <dbReference type="ARBA" id="ARBA00022840"/>
    </source>
</evidence>
<dbReference type="PROSITE" id="PS51671">
    <property type="entry name" value="ACT"/>
    <property type="match status" value="1"/>
</dbReference>
<dbReference type="STRING" id="91360.SAMN05660330_02428"/>
<evidence type="ECO:0000259" key="8">
    <source>
        <dbReference type="PROSITE" id="PS51671"/>
    </source>
</evidence>
<dbReference type="SUPFAM" id="SSF55021">
    <property type="entry name" value="ACT-like"/>
    <property type="match status" value="2"/>
</dbReference>
<feature type="domain" description="ACT" evidence="8">
    <location>
        <begin position="426"/>
        <end position="492"/>
    </location>
</feature>
<dbReference type="Gene3D" id="3.40.1160.10">
    <property type="entry name" value="Acetylglutamate kinase-like"/>
    <property type="match status" value="1"/>
</dbReference>
<dbReference type="InterPro" id="IPR036393">
    <property type="entry name" value="AceGlu_kinase-like_sf"/>
</dbReference>